<keyword evidence="3" id="KW-0274">FAD</keyword>
<proteinExistence type="inferred from homology"/>
<dbReference type="InterPro" id="IPR036188">
    <property type="entry name" value="FAD/NAD-bd_sf"/>
</dbReference>
<dbReference type="Pfam" id="PF01494">
    <property type="entry name" value="FAD_binding_3"/>
    <property type="match status" value="1"/>
</dbReference>
<gene>
    <name evidence="6" type="ORF">Daus18300_009816</name>
</gene>
<keyword evidence="2" id="KW-0285">Flavoprotein</keyword>
<dbReference type="PANTHER" id="PTHR46720">
    <property type="entry name" value="HYDROXYLASE, PUTATIVE (AFU_ORTHOLOGUE AFUA_3G01460)-RELATED"/>
    <property type="match status" value="1"/>
</dbReference>
<evidence type="ECO:0000313" key="6">
    <source>
        <dbReference type="EMBL" id="KAL1858818.1"/>
    </source>
</evidence>
<dbReference type="InterPro" id="IPR002938">
    <property type="entry name" value="FAD-bd"/>
</dbReference>
<sequence length="421" mass="46831">MAISTDTNGTTPRLRVAISGGGPAGLAAAIALLEKPGIEVTIYEQATELREVGAGLRVGYNSWRVLELLGVADKVTGHIKVDHQHRDGVTGEILYAYPPYVGERRYHDTRVRRTVLQDALKSRVPSHIIKLKKRLADLVQQPEGGVVLVFEDGTSAYADLVIGADGIRSAVRRTTFPDHETTYNGTTIWRCLIPLSSVDHLSITKYTAFHHGPKRMFKCSVVSTEEEIQAGKGLWELTLRSYEDPAQAKEKKYSWGVPASNERVASHFTDFSPEIREAIDRVPEGSWKEFSAFSGPRLQRVVAHGNLALIGDASHPLLGAFGTGAGFAMEDGWLLAQLLEFYLNRHKIDKSRALHESLALFDEIRSPYYHRIYDVLDAKPRDGKVDYAAWSPTPGGPLDWIYFHDLGEEWKTILEKKTVSA</sequence>
<evidence type="ECO:0000256" key="3">
    <source>
        <dbReference type="ARBA" id="ARBA00022827"/>
    </source>
</evidence>
<protein>
    <recommendedName>
        <fullName evidence="5">FAD-binding domain-containing protein</fullName>
    </recommendedName>
</protein>
<evidence type="ECO:0000256" key="2">
    <source>
        <dbReference type="ARBA" id="ARBA00022630"/>
    </source>
</evidence>
<organism evidence="6 7">
    <name type="scientific">Diaporthe australafricana</name>
    <dbReference type="NCBI Taxonomy" id="127596"/>
    <lineage>
        <taxon>Eukaryota</taxon>
        <taxon>Fungi</taxon>
        <taxon>Dikarya</taxon>
        <taxon>Ascomycota</taxon>
        <taxon>Pezizomycotina</taxon>
        <taxon>Sordariomycetes</taxon>
        <taxon>Sordariomycetidae</taxon>
        <taxon>Diaporthales</taxon>
        <taxon>Diaporthaceae</taxon>
        <taxon>Diaporthe</taxon>
    </lineage>
</organism>
<evidence type="ECO:0000256" key="1">
    <source>
        <dbReference type="ARBA" id="ARBA00007992"/>
    </source>
</evidence>
<reference evidence="6 7" key="1">
    <citation type="journal article" date="2024" name="IMA Fungus">
        <title>IMA Genome - F19 : A genome assembly and annotation guide to empower mycologists, including annotated draft genome sequences of Ceratocystis pirilliformis, Diaporthe australafricana, Fusarium ophioides, Paecilomyces lecythidis, and Sporothrix stenoceras.</title>
        <authorList>
            <person name="Aylward J."/>
            <person name="Wilson A.M."/>
            <person name="Visagie C.M."/>
            <person name="Spraker J."/>
            <person name="Barnes I."/>
            <person name="Buitendag C."/>
            <person name="Ceriani C."/>
            <person name="Del Mar Angel L."/>
            <person name="du Plessis D."/>
            <person name="Fuchs T."/>
            <person name="Gasser K."/>
            <person name="Kramer D."/>
            <person name="Li W."/>
            <person name="Munsamy K."/>
            <person name="Piso A."/>
            <person name="Price J.L."/>
            <person name="Sonnekus B."/>
            <person name="Thomas C."/>
            <person name="van der Nest A."/>
            <person name="van Dijk A."/>
            <person name="van Heerden A."/>
            <person name="van Vuuren N."/>
            <person name="Yilmaz N."/>
            <person name="Duong T.A."/>
            <person name="van der Merwe N.A."/>
            <person name="Wingfield M.J."/>
            <person name="Wingfield B.D."/>
        </authorList>
    </citation>
    <scope>NUCLEOTIDE SEQUENCE [LARGE SCALE GENOMIC DNA]</scope>
    <source>
        <strain evidence="6 7">CMW 18300</strain>
    </source>
</reference>
<evidence type="ECO:0000256" key="4">
    <source>
        <dbReference type="ARBA" id="ARBA00023002"/>
    </source>
</evidence>
<dbReference type="EMBL" id="JAWRVE010000103">
    <property type="protein sequence ID" value="KAL1858818.1"/>
    <property type="molecule type" value="Genomic_DNA"/>
</dbReference>
<dbReference type="InterPro" id="IPR051104">
    <property type="entry name" value="FAD_monoxygenase"/>
</dbReference>
<keyword evidence="7" id="KW-1185">Reference proteome</keyword>
<comment type="caution">
    <text evidence="6">The sequence shown here is derived from an EMBL/GenBank/DDBJ whole genome shotgun (WGS) entry which is preliminary data.</text>
</comment>
<feature type="domain" description="FAD-binding" evidence="5">
    <location>
        <begin position="14"/>
        <end position="342"/>
    </location>
</feature>
<evidence type="ECO:0000259" key="5">
    <source>
        <dbReference type="Pfam" id="PF01494"/>
    </source>
</evidence>
<keyword evidence="4" id="KW-0560">Oxidoreductase</keyword>
<dbReference type="PANTHER" id="PTHR46720:SF3">
    <property type="entry name" value="FAD-BINDING DOMAIN-CONTAINING PROTEIN-RELATED"/>
    <property type="match status" value="1"/>
</dbReference>
<accession>A0ABR3WCI7</accession>
<dbReference type="SUPFAM" id="SSF51905">
    <property type="entry name" value="FAD/NAD(P)-binding domain"/>
    <property type="match status" value="1"/>
</dbReference>
<dbReference type="PRINTS" id="PR00420">
    <property type="entry name" value="RNGMNOXGNASE"/>
</dbReference>
<dbReference type="Proteomes" id="UP001583177">
    <property type="component" value="Unassembled WGS sequence"/>
</dbReference>
<comment type="similarity">
    <text evidence="1">Belongs to the paxM FAD-dependent monooxygenase family.</text>
</comment>
<evidence type="ECO:0000313" key="7">
    <source>
        <dbReference type="Proteomes" id="UP001583177"/>
    </source>
</evidence>
<name>A0ABR3WCI7_9PEZI</name>
<dbReference type="Gene3D" id="3.50.50.60">
    <property type="entry name" value="FAD/NAD(P)-binding domain"/>
    <property type="match status" value="1"/>
</dbReference>